<proteinExistence type="predicted"/>
<protein>
    <submittedName>
        <fullName evidence="1">Uncharacterized protein</fullName>
    </submittedName>
</protein>
<organism evidence="1 2">
    <name type="scientific">Methylocaldum marinum</name>
    <dbReference type="NCBI Taxonomy" id="1432792"/>
    <lineage>
        <taxon>Bacteria</taxon>
        <taxon>Pseudomonadati</taxon>
        <taxon>Pseudomonadota</taxon>
        <taxon>Gammaproteobacteria</taxon>
        <taxon>Methylococcales</taxon>
        <taxon>Methylococcaceae</taxon>
        <taxon>Methylocaldum</taxon>
    </lineage>
</organism>
<dbReference type="RefSeq" id="WP_145986661.1">
    <property type="nucleotide sequence ID" value="NZ_AP017928.1"/>
</dbReference>
<evidence type="ECO:0000313" key="2">
    <source>
        <dbReference type="Proteomes" id="UP000266313"/>
    </source>
</evidence>
<dbReference type="AlphaFoldDB" id="A0A250L2N9"/>
<accession>A0A250L2N9</accession>
<name>A0A250L2N9_9GAMM</name>
<gene>
    <name evidence="1" type="ORF">sS8_4906</name>
</gene>
<reference evidence="1 2" key="1">
    <citation type="submission" date="2016-12" db="EMBL/GenBank/DDBJ databases">
        <title>Genome sequencing of Methylocaldum marinum.</title>
        <authorList>
            <person name="Takeuchi M."/>
            <person name="Kamagata Y."/>
            <person name="Hiraoka S."/>
            <person name="Oshima K."/>
            <person name="Hattori M."/>
            <person name="Iwasaki W."/>
        </authorList>
    </citation>
    <scope>NUCLEOTIDE SEQUENCE [LARGE SCALE GENOMIC DNA]</scope>
    <source>
        <strain evidence="1 2">S8</strain>
    </source>
</reference>
<dbReference type="Proteomes" id="UP000266313">
    <property type="component" value="Chromosome"/>
</dbReference>
<sequence>MATQSAYVGNNPINFTDADGLLARQVGTWLDTNVGSYYGSSTGYYVPGPIPQANLDLGAASLTVNGAANLVNSVANSGLNLLGAATAPLDRYSGEINTLATSGLGSLGPYGQVAGAALLGTTRGLSATAALIRTETITNTAARAAELRNAIPAAQQSRITMGVGLAEDASGATQVLIGTSEPRGYLRPGVTLNPGETLVRGSGHAEANIVNYAQENGLNLLEVGATRPICPACAAAIEAAGAKPVTPLKVP</sequence>
<dbReference type="OrthoDB" id="6905739at2"/>
<dbReference type="EMBL" id="AP017928">
    <property type="protein sequence ID" value="BBA36829.1"/>
    <property type="molecule type" value="Genomic_DNA"/>
</dbReference>
<keyword evidence="2" id="KW-1185">Reference proteome</keyword>
<dbReference type="KEGG" id="mmai:sS8_4906"/>
<evidence type="ECO:0000313" key="1">
    <source>
        <dbReference type="EMBL" id="BBA36829.1"/>
    </source>
</evidence>